<evidence type="ECO:0000259" key="9">
    <source>
        <dbReference type="Pfam" id="PF12950"/>
    </source>
</evidence>
<keyword evidence="5" id="KW-0680">Restriction system</keyword>
<dbReference type="Pfam" id="PF07669">
    <property type="entry name" value="Eco57I"/>
    <property type="match status" value="1"/>
</dbReference>
<dbReference type="PANTHER" id="PTHR33841">
    <property type="entry name" value="DNA METHYLTRANSFERASE YEEA-RELATED"/>
    <property type="match status" value="1"/>
</dbReference>
<dbReference type="InterPro" id="IPR029063">
    <property type="entry name" value="SAM-dependent_MTases_sf"/>
</dbReference>
<dbReference type="AlphaFoldDB" id="A0A1G9LGC6"/>
<evidence type="ECO:0000256" key="5">
    <source>
        <dbReference type="ARBA" id="ARBA00022747"/>
    </source>
</evidence>
<evidence type="ECO:0000256" key="1">
    <source>
        <dbReference type="ARBA" id="ARBA00011900"/>
    </source>
</evidence>
<accession>A0A1G9LGC6</accession>
<dbReference type="Gene3D" id="3.40.50.150">
    <property type="entry name" value="Vaccinia Virus protein VP39"/>
    <property type="match status" value="1"/>
</dbReference>
<keyword evidence="2" id="KW-0489">Methyltransferase</keyword>
<comment type="catalytic activity">
    <reaction evidence="7">
        <text>a 2'-deoxyadenosine in DNA + S-adenosyl-L-methionine = an N(6)-methyl-2'-deoxyadenosine in DNA + S-adenosyl-L-homocysteine + H(+)</text>
        <dbReference type="Rhea" id="RHEA:15197"/>
        <dbReference type="Rhea" id="RHEA-COMP:12418"/>
        <dbReference type="Rhea" id="RHEA-COMP:12419"/>
        <dbReference type="ChEBI" id="CHEBI:15378"/>
        <dbReference type="ChEBI" id="CHEBI:57856"/>
        <dbReference type="ChEBI" id="CHEBI:59789"/>
        <dbReference type="ChEBI" id="CHEBI:90615"/>
        <dbReference type="ChEBI" id="CHEBI:90616"/>
        <dbReference type="EC" id="2.1.1.72"/>
    </reaction>
</comment>
<evidence type="ECO:0000256" key="7">
    <source>
        <dbReference type="ARBA" id="ARBA00047942"/>
    </source>
</evidence>
<keyword evidence="4" id="KW-0949">S-adenosyl-L-methionine</keyword>
<evidence type="ECO:0000256" key="3">
    <source>
        <dbReference type="ARBA" id="ARBA00022679"/>
    </source>
</evidence>
<dbReference type="InterPro" id="IPR002052">
    <property type="entry name" value="DNA_methylase_N6_adenine_CS"/>
</dbReference>
<proteinExistence type="predicted"/>
<dbReference type="InterPro" id="IPR050953">
    <property type="entry name" value="N4_N6_ade-DNA_methylase"/>
</dbReference>
<protein>
    <recommendedName>
        <fullName evidence="1">site-specific DNA-methyltransferase (adenine-specific)</fullName>
        <ecNumber evidence="1">2.1.1.72</ecNumber>
    </recommendedName>
</protein>
<dbReference type="EMBL" id="FNHB01000001">
    <property type="protein sequence ID" value="SDL60971.1"/>
    <property type="molecule type" value="Genomic_DNA"/>
</dbReference>
<evidence type="ECO:0000313" key="11">
    <source>
        <dbReference type="Proteomes" id="UP000214880"/>
    </source>
</evidence>
<dbReference type="PROSITE" id="PS00092">
    <property type="entry name" value="N6_MTASE"/>
    <property type="match status" value="1"/>
</dbReference>
<dbReference type="EC" id="2.1.1.72" evidence="1"/>
<feature type="domain" description="Type II methyltransferase M.TaqI-like" evidence="8">
    <location>
        <begin position="196"/>
        <end position="352"/>
    </location>
</feature>
<evidence type="ECO:0000256" key="2">
    <source>
        <dbReference type="ARBA" id="ARBA00022603"/>
    </source>
</evidence>
<name>A0A1G9LGC6_9FIRM</name>
<dbReference type="GO" id="GO:0009007">
    <property type="term" value="F:site-specific DNA-methyltransferase (adenine-specific) activity"/>
    <property type="evidence" value="ECO:0007669"/>
    <property type="project" value="UniProtKB-EC"/>
</dbReference>
<dbReference type="STRING" id="146817.SAMN04488502_101340"/>
<evidence type="ECO:0000259" key="8">
    <source>
        <dbReference type="Pfam" id="PF07669"/>
    </source>
</evidence>
<keyword evidence="11" id="KW-1185">Reference proteome</keyword>
<gene>
    <name evidence="10" type="ORF">SAMN04488502_101340</name>
</gene>
<evidence type="ECO:0000256" key="4">
    <source>
        <dbReference type="ARBA" id="ARBA00022691"/>
    </source>
</evidence>
<feature type="domain" description="TaqI-like C-terminal specificity" evidence="9">
    <location>
        <begin position="468"/>
        <end position="583"/>
    </location>
</feature>
<dbReference type="Pfam" id="PF12950">
    <property type="entry name" value="TaqI_C"/>
    <property type="match status" value="1"/>
</dbReference>
<dbReference type="InterPro" id="IPR025931">
    <property type="entry name" value="TaqI_C"/>
</dbReference>
<dbReference type="GO" id="GO:0032259">
    <property type="term" value="P:methylation"/>
    <property type="evidence" value="ECO:0007669"/>
    <property type="project" value="UniProtKB-KW"/>
</dbReference>
<keyword evidence="3" id="KW-0808">Transferase</keyword>
<evidence type="ECO:0000313" key="10">
    <source>
        <dbReference type="EMBL" id="SDL60971.1"/>
    </source>
</evidence>
<dbReference type="Gene3D" id="3.90.220.10">
    <property type="entry name" value="Adenine-n6-DNA-methyltransferase Taqi, Chain A, domain 2"/>
    <property type="match status" value="1"/>
</dbReference>
<dbReference type="InterPro" id="IPR023135">
    <property type="entry name" value="N6_DNA_MeTrfase_TaqI_C"/>
</dbReference>
<evidence type="ECO:0000256" key="6">
    <source>
        <dbReference type="ARBA" id="ARBA00023125"/>
    </source>
</evidence>
<dbReference type="PANTHER" id="PTHR33841:SF1">
    <property type="entry name" value="DNA METHYLTRANSFERASE A"/>
    <property type="match status" value="1"/>
</dbReference>
<dbReference type="SUPFAM" id="SSF53335">
    <property type="entry name" value="S-adenosyl-L-methionine-dependent methyltransferases"/>
    <property type="match status" value="1"/>
</dbReference>
<dbReference type="GO" id="GO:0003677">
    <property type="term" value="F:DNA binding"/>
    <property type="evidence" value="ECO:0007669"/>
    <property type="project" value="UniProtKB-KW"/>
</dbReference>
<dbReference type="GO" id="GO:0009307">
    <property type="term" value="P:DNA restriction-modification system"/>
    <property type="evidence" value="ECO:0007669"/>
    <property type="project" value="UniProtKB-KW"/>
</dbReference>
<keyword evidence="6" id="KW-0238">DNA-binding</keyword>
<dbReference type="InterPro" id="IPR011639">
    <property type="entry name" value="MethylTrfase_TaqI-like_dom"/>
</dbReference>
<reference evidence="10 11" key="1">
    <citation type="submission" date="2016-10" db="EMBL/GenBank/DDBJ databases">
        <authorList>
            <person name="de Groot N.N."/>
        </authorList>
    </citation>
    <scope>NUCLEOTIDE SEQUENCE [LARGE SCALE GENOMIC DNA]</scope>
    <source>
        <strain evidence="10 11">DSM 1736</strain>
    </source>
</reference>
<sequence>MKILTYFNWKKFITKDCKTITAWLEEQGQAEPAQVILKAVALILRGETKAVPILTAACSSEPLETILTVDPQALEPVAVAGNIEKLLGYWVHSLPRDAVLLGRIYEKMVLSRRLQGNYYTPDAAITFIVANTVAQCDIVADPAVKVLDPACGCGYFLLQAYDILYQKFMQCRDSLAKMYPQLDLSESGIHAHIMTHNLWGADIDQTAAAITAIALSLKHPASRRSGNIVVYDSLMRPGGSGLTAKNRQLWSNQYDYVIGNPPYLSFGLRGTGKLEPQYREYLRQAYADSAEYKLSYYVLFIQRGIELLKANGQLGYIIPDSFLLGRYYSKIRRYIMDNTAIKLVAHLNCNVFSNASTGYSVICVLQKNNKATETPANMMKIYQVEAIEQLPAARPVCQYEQSYFHTQPFLRFRIYFDLNIRAIVEKIDAGSAALKTYASGHTGIRSLTRQCDIVALASGGDDWRQGLVSGSQVHRYRLDYNGHWLNINPGLLYTGGWRQNIVEQRKILIRQTGDTIIAGIDDNGFYHLNNIHSFVLTASVVTLDYLLLILNSRLMAFYYHVTSMEYGRPMAQTDIETLELLPIAFNSEIDSQAPELVATMTECVKKAAVNAAGMRSFDEYLNQLVYRIYRLSDAEIETIERYEAGLVKRSHRKGRYARST</sequence>
<organism evidence="10 11">
    <name type="scientific">Dendrosporobacter quercicolus</name>
    <dbReference type="NCBI Taxonomy" id="146817"/>
    <lineage>
        <taxon>Bacteria</taxon>
        <taxon>Bacillati</taxon>
        <taxon>Bacillota</taxon>
        <taxon>Negativicutes</taxon>
        <taxon>Selenomonadales</taxon>
        <taxon>Sporomusaceae</taxon>
        <taxon>Dendrosporobacter</taxon>
    </lineage>
</organism>
<dbReference type="PRINTS" id="PR00507">
    <property type="entry name" value="N12N6MTFRASE"/>
</dbReference>
<dbReference type="Proteomes" id="UP000214880">
    <property type="component" value="Unassembled WGS sequence"/>
</dbReference>